<evidence type="ECO:0000256" key="5">
    <source>
        <dbReference type="ARBA" id="ARBA00022676"/>
    </source>
</evidence>
<dbReference type="AlphaFoldDB" id="A0A7W5FIX9"/>
<dbReference type="Pfam" id="PF00905">
    <property type="entry name" value="Transpeptidase"/>
    <property type="match status" value="1"/>
</dbReference>
<evidence type="ECO:0000256" key="6">
    <source>
        <dbReference type="ARBA" id="ARBA00022679"/>
    </source>
</evidence>
<feature type="domain" description="Beta-lactamase class A catalytic" evidence="18">
    <location>
        <begin position="766"/>
        <end position="812"/>
    </location>
</feature>
<evidence type="ECO:0000256" key="13">
    <source>
        <dbReference type="ARBA" id="ARBA00049902"/>
    </source>
</evidence>
<dbReference type="GO" id="GO:0071555">
    <property type="term" value="P:cell wall organization"/>
    <property type="evidence" value="ECO:0007669"/>
    <property type="project" value="UniProtKB-KW"/>
</dbReference>
<dbReference type="PANTHER" id="PTHR32282">
    <property type="entry name" value="BINDING PROTEIN TRANSPEPTIDASE, PUTATIVE-RELATED"/>
    <property type="match status" value="1"/>
</dbReference>
<dbReference type="GO" id="GO:0009252">
    <property type="term" value="P:peptidoglycan biosynthetic process"/>
    <property type="evidence" value="ECO:0007669"/>
    <property type="project" value="UniProtKB-KW"/>
</dbReference>
<dbReference type="PANTHER" id="PTHR32282:SF34">
    <property type="entry name" value="PENICILLIN-BINDING PROTEIN 1A"/>
    <property type="match status" value="1"/>
</dbReference>
<dbReference type="GO" id="GO:0008955">
    <property type="term" value="F:peptidoglycan glycosyltransferase activity"/>
    <property type="evidence" value="ECO:0007669"/>
    <property type="project" value="UniProtKB-EC"/>
</dbReference>
<feature type="region of interest" description="Disordered" evidence="14">
    <location>
        <begin position="25"/>
        <end position="46"/>
    </location>
</feature>
<evidence type="ECO:0000313" key="20">
    <source>
        <dbReference type="Proteomes" id="UP000590749"/>
    </source>
</evidence>
<comment type="catalytic activity">
    <reaction evidence="12">
        <text>Preferential cleavage: (Ac)2-L-Lys-D-Ala-|-D-Ala. Also transpeptidation of peptidyl-alanyl moieties that are N-acyl substituents of D-alanine.</text>
        <dbReference type="EC" id="3.4.16.4"/>
    </reaction>
</comment>
<dbReference type="InterPro" id="IPR036950">
    <property type="entry name" value="PBP_transglycosylase"/>
</dbReference>
<name>A0A7W5FIX9_9ACTN</name>
<keyword evidence="15" id="KW-1133">Transmembrane helix</keyword>
<keyword evidence="7" id="KW-0378">Hydrolase</keyword>
<dbReference type="FunFam" id="1.10.3810.10:FF:000001">
    <property type="entry name" value="Penicillin-binding protein 1A"/>
    <property type="match status" value="1"/>
</dbReference>
<dbReference type="RefSeq" id="WP_239171129.1">
    <property type="nucleotide sequence ID" value="NZ_BOME01000064.1"/>
</dbReference>
<comment type="catalytic activity">
    <reaction evidence="13">
        <text>[GlcNAc-(1-&gt;4)-Mur2Ac(oyl-L-Ala-gamma-D-Glu-L-Lys-D-Ala-D-Ala)](n)-di-trans,octa-cis-undecaprenyl diphosphate + beta-D-GlcNAc-(1-&gt;4)-Mur2Ac(oyl-L-Ala-gamma-D-Glu-L-Lys-D-Ala-D-Ala)-di-trans,octa-cis-undecaprenyl diphosphate = [GlcNAc-(1-&gt;4)-Mur2Ac(oyl-L-Ala-gamma-D-Glu-L-Lys-D-Ala-D-Ala)](n+1)-di-trans,octa-cis-undecaprenyl diphosphate + di-trans,octa-cis-undecaprenyl diphosphate + H(+)</text>
        <dbReference type="Rhea" id="RHEA:23708"/>
        <dbReference type="Rhea" id="RHEA-COMP:9602"/>
        <dbReference type="Rhea" id="RHEA-COMP:9603"/>
        <dbReference type="ChEBI" id="CHEBI:15378"/>
        <dbReference type="ChEBI" id="CHEBI:58405"/>
        <dbReference type="ChEBI" id="CHEBI:60033"/>
        <dbReference type="ChEBI" id="CHEBI:78435"/>
        <dbReference type="EC" id="2.4.99.28"/>
    </reaction>
</comment>
<keyword evidence="15" id="KW-0472">Membrane</keyword>
<keyword evidence="10" id="KW-0511">Multifunctional enzyme</keyword>
<keyword evidence="3 19" id="KW-0121">Carboxypeptidase</keyword>
<evidence type="ECO:0000256" key="3">
    <source>
        <dbReference type="ARBA" id="ARBA00022645"/>
    </source>
</evidence>
<dbReference type="GO" id="GO:0006508">
    <property type="term" value="P:proteolysis"/>
    <property type="evidence" value="ECO:0007669"/>
    <property type="project" value="UniProtKB-KW"/>
</dbReference>
<dbReference type="Pfam" id="PF00912">
    <property type="entry name" value="Transgly"/>
    <property type="match status" value="1"/>
</dbReference>
<dbReference type="Proteomes" id="UP000590749">
    <property type="component" value="Unassembled WGS sequence"/>
</dbReference>
<dbReference type="Pfam" id="PF13354">
    <property type="entry name" value="Beta-lactamase2"/>
    <property type="match status" value="2"/>
</dbReference>
<dbReference type="InterPro" id="IPR050396">
    <property type="entry name" value="Glycosyltr_51/Transpeptidase"/>
</dbReference>
<dbReference type="Gene3D" id="3.40.710.10">
    <property type="entry name" value="DD-peptidase/beta-lactamase superfamily"/>
    <property type="match status" value="2"/>
</dbReference>
<keyword evidence="5" id="KW-0328">Glycosyltransferase</keyword>
<evidence type="ECO:0000256" key="9">
    <source>
        <dbReference type="ARBA" id="ARBA00022984"/>
    </source>
</evidence>
<evidence type="ECO:0000256" key="7">
    <source>
        <dbReference type="ARBA" id="ARBA00022801"/>
    </source>
</evidence>
<reference evidence="19 20" key="1">
    <citation type="submission" date="2020-08" db="EMBL/GenBank/DDBJ databases">
        <title>Genomic Encyclopedia of Type Strains, Phase III (KMG-III): the genomes of soil and plant-associated and newly described type strains.</title>
        <authorList>
            <person name="Whitman W."/>
        </authorList>
    </citation>
    <scope>NUCLEOTIDE SEQUENCE [LARGE SCALE GENOMIC DNA]</scope>
    <source>
        <strain evidence="19 20">CECT 3287</strain>
    </source>
</reference>
<dbReference type="GO" id="GO:0008360">
    <property type="term" value="P:regulation of cell shape"/>
    <property type="evidence" value="ECO:0007669"/>
    <property type="project" value="UniProtKB-KW"/>
</dbReference>
<keyword evidence="8" id="KW-0133">Cell shape</keyword>
<dbReference type="Gene3D" id="1.10.3810.10">
    <property type="entry name" value="Biosynthetic peptidoglycan transglycosylase-like"/>
    <property type="match status" value="1"/>
</dbReference>
<dbReference type="GO" id="GO:0030288">
    <property type="term" value="C:outer membrane-bounded periplasmic space"/>
    <property type="evidence" value="ECO:0007669"/>
    <property type="project" value="TreeGrafter"/>
</dbReference>
<evidence type="ECO:0000259" key="17">
    <source>
        <dbReference type="Pfam" id="PF00912"/>
    </source>
</evidence>
<dbReference type="GO" id="GO:0008658">
    <property type="term" value="F:penicillin binding"/>
    <property type="evidence" value="ECO:0007669"/>
    <property type="project" value="InterPro"/>
</dbReference>
<comment type="similarity">
    <text evidence="1">In the C-terminal section; belongs to the transpeptidase family.</text>
</comment>
<dbReference type="InterPro" id="IPR023346">
    <property type="entry name" value="Lysozyme-like_dom_sf"/>
</dbReference>
<gene>
    <name evidence="19" type="ORF">FHR83_007641</name>
</gene>
<dbReference type="SUPFAM" id="SSF53955">
    <property type="entry name" value="Lysozyme-like"/>
    <property type="match status" value="1"/>
</dbReference>
<keyword evidence="15" id="KW-0812">Transmembrane</keyword>
<feature type="transmembrane region" description="Helical" evidence="15">
    <location>
        <begin position="92"/>
        <end position="112"/>
    </location>
</feature>
<evidence type="ECO:0000259" key="16">
    <source>
        <dbReference type="Pfam" id="PF00905"/>
    </source>
</evidence>
<dbReference type="SUPFAM" id="SSF56601">
    <property type="entry name" value="beta-lactamase/transpeptidase-like"/>
    <property type="match status" value="2"/>
</dbReference>
<keyword evidence="6" id="KW-0808">Transferase</keyword>
<evidence type="ECO:0000256" key="14">
    <source>
        <dbReference type="SAM" id="MobiDB-lite"/>
    </source>
</evidence>
<feature type="domain" description="Penicillin-binding protein transpeptidase" evidence="16">
    <location>
        <begin position="398"/>
        <end position="647"/>
    </location>
</feature>
<sequence length="982" mass="105962">MHRSTLPAASIYRTRVSMPCRVVEGRSAMPGTPTSRSAQHRREEPERWPQWIRPGTARLGVVASRPVFSALRRGSHRPVAWFRRWPRWCRRMLAAVIVVQLALAVAACGYVVSVDVPPDPVPPQASVLYYRDGHTVLARIGLTDRTDVTLDKVPVGVRQAFIAAEDRGFYEHYGVSVRGLSRALWSNVVSDSGQGASTITQQYVRNAYLTQERTVSRKAKEAALALKVEHRFTKDEILERYLNTIYFGRGAYGIEAAAHAFFGTSVAQLTAFQGAVLAAMVKDPTRGDPAVDPTWTLDRWKWILRAMSEAGWLPDGAADQTPYPAVAKESVTAATIGGPIGLITDRVEEELVAAGITRQQIRTGGLSITTTLDATAQQAATGSIAKALNGQPEVLRTALVAIDPRDGGVRAYYGGDRGRGFYDDALAARPPASTFKPLVLAAAEERGIAYQSYYNGTSPRVFSDRGGVPLYNQDNLQCPVCPLDTAMVHSLNTPFYALAEKIGPNRVRDLALRLGVPERYGDQVTMVDLKGELSPGRTRADIALGRYAVAPADLASVYATLAGGGTRTNRHFVVSVTAAESGVLHRYQVKPVRVLDAGVAADMGAVLSQVVDEEGRVPGVAAAAKTGSQQYGDTNDSSDAWTAGWASGLAAVIWVGRDKPGPIRTKDGKAINGDGMPYEIFQKFLTGAFAGRPAGDLPSASHVGRQDMGDLETLEGDVSMTPGQIIQGPQKGDQVDRSLAFGIWSERVSRLTDVLQKYASSGTDFSVSFVDRKTGHRYDYQGDREFETASVVKVELLAALLLQAQDEGRGLTTAEQKSVRKMIVASDNDAAVKVYAKIGGVDGLRQKLERLGLHDTDPDPQFGLTTTTAKDQTRMVSALTAAGGPLNEDSKALILQLMSSVNADQTWGISAASFEGEQTAQKNGWVSRAAEDGRWIVNSTGRISGEKTDVALSVLSHGHKTQQEGIKVVEHISALTRSYLGW</sequence>
<dbReference type="InterPro" id="IPR045155">
    <property type="entry name" value="Beta-lactam_cat"/>
</dbReference>
<proteinExistence type="inferred from homology"/>
<keyword evidence="11" id="KW-0961">Cell wall biogenesis/degradation</keyword>
<evidence type="ECO:0000256" key="1">
    <source>
        <dbReference type="ARBA" id="ARBA00007090"/>
    </source>
</evidence>
<dbReference type="GO" id="GO:0009002">
    <property type="term" value="F:serine-type D-Ala-D-Ala carboxypeptidase activity"/>
    <property type="evidence" value="ECO:0007669"/>
    <property type="project" value="UniProtKB-EC"/>
</dbReference>
<evidence type="ECO:0000259" key="18">
    <source>
        <dbReference type="Pfam" id="PF13354"/>
    </source>
</evidence>
<comment type="similarity">
    <text evidence="2">In the N-terminal section; belongs to the glycosyltransferase 51 family.</text>
</comment>
<comment type="caution">
    <text evidence="19">The sequence shown here is derived from an EMBL/GenBank/DDBJ whole genome shotgun (WGS) entry which is preliminary data.</text>
</comment>
<dbReference type="GO" id="GO:0030655">
    <property type="term" value="P:beta-lactam antibiotic catabolic process"/>
    <property type="evidence" value="ECO:0007669"/>
    <property type="project" value="InterPro"/>
</dbReference>
<evidence type="ECO:0000256" key="12">
    <source>
        <dbReference type="ARBA" id="ARBA00034000"/>
    </source>
</evidence>
<keyword evidence="4" id="KW-0645">Protease</keyword>
<accession>A0A7W5FIX9</accession>
<dbReference type="GO" id="GO:0008800">
    <property type="term" value="F:beta-lactamase activity"/>
    <property type="evidence" value="ECO:0007669"/>
    <property type="project" value="InterPro"/>
</dbReference>
<feature type="domain" description="Beta-lactamase class A catalytic" evidence="18">
    <location>
        <begin position="819"/>
        <end position="932"/>
    </location>
</feature>
<dbReference type="InterPro" id="IPR012338">
    <property type="entry name" value="Beta-lactam/transpept-like"/>
</dbReference>
<keyword evidence="9" id="KW-0573">Peptidoglycan synthesis</keyword>
<organism evidence="19 20">
    <name type="scientific">Actinoplanes campanulatus</name>
    <dbReference type="NCBI Taxonomy" id="113559"/>
    <lineage>
        <taxon>Bacteria</taxon>
        <taxon>Bacillati</taxon>
        <taxon>Actinomycetota</taxon>
        <taxon>Actinomycetes</taxon>
        <taxon>Micromonosporales</taxon>
        <taxon>Micromonosporaceae</taxon>
        <taxon>Actinoplanes</taxon>
    </lineage>
</organism>
<evidence type="ECO:0000256" key="4">
    <source>
        <dbReference type="ARBA" id="ARBA00022670"/>
    </source>
</evidence>
<evidence type="ECO:0000313" key="19">
    <source>
        <dbReference type="EMBL" id="MBB3099925.1"/>
    </source>
</evidence>
<evidence type="ECO:0000256" key="15">
    <source>
        <dbReference type="SAM" id="Phobius"/>
    </source>
</evidence>
<evidence type="ECO:0000256" key="10">
    <source>
        <dbReference type="ARBA" id="ARBA00023268"/>
    </source>
</evidence>
<evidence type="ECO:0000256" key="8">
    <source>
        <dbReference type="ARBA" id="ARBA00022960"/>
    </source>
</evidence>
<dbReference type="InterPro" id="IPR001264">
    <property type="entry name" value="Glyco_trans_51"/>
</dbReference>
<evidence type="ECO:0000256" key="2">
    <source>
        <dbReference type="ARBA" id="ARBA00007739"/>
    </source>
</evidence>
<dbReference type="InterPro" id="IPR001460">
    <property type="entry name" value="PCN-bd_Tpept"/>
</dbReference>
<evidence type="ECO:0000256" key="11">
    <source>
        <dbReference type="ARBA" id="ARBA00023316"/>
    </source>
</evidence>
<keyword evidence="20" id="KW-1185">Reference proteome</keyword>
<dbReference type="EMBL" id="JACHXF010000021">
    <property type="protein sequence ID" value="MBB3099925.1"/>
    <property type="molecule type" value="Genomic_DNA"/>
</dbReference>
<feature type="domain" description="Glycosyl transferase family 51" evidence="17">
    <location>
        <begin position="137"/>
        <end position="307"/>
    </location>
</feature>
<protein>
    <submittedName>
        <fullName evidence="19">Membrane peptidoglycan carboxypeptidase</fullName>
    </submittedName>
</protein>